<dbReference type="InterPro" id="IPR029045">
    <property type="entry name" value="ClpP/crotonase-like_dom_sf"/>
</dbReference>
<dbReference type="InterPro" id="IPR028204">
    <property type="entry name" value="Tricorn_C1"/>
</dbReference>
<gene>
    <name evidence="12" type="ORF">QTP81_16000</name>
</gene>
<keyword evidence="4 7" id="KW-0645">Protease</keyword>
<dbReference type="InterPro" id="IPR012393">
    <property type="entry name" value="Tricorn_protease"/>
</dbReference>
<dbReference type="Pfam" id="PF26549">
    <property type="entry name" value="Tricorn_N"/>
    <property type="match status" value="1"/>
</dbReference>
<dbReference type="EMBL" id="JAUCBP010000013">
    <property type="protein sequence ID" value="MDM7862108.1"/>
    <property type="molecule type" value="Genomic_DNA"/>
</dbReference>
<comment type="similarity">
    <text evidence="2 7">Belongs to the peptidase S41B family.</text>
</comment>
<evidence type="ECO:0000313" key="13">
    <source>
        <dbReference type="Proteomes" id="UP001234343"/>
    </source>
</evidence>
<protein>
    <recommendedName>
        <fullName evidence="7">Tricorn protease homolog</fullName>
        <ecNumber evidence="7">3.4.21.-</ecNumber>
    </recommendedName>
</protein>
<dbReference type="Gene3D" id="2.30.42.10">
    <property type="match status" value="1"/>
</dbReference>
<keyword evidence="3 7" id="KW-0963">Cytoplasm</keyword>
<dbReference type="PIRSF" id="PIRSF036421">
    <property type="entry name" value="Tricorn_protease"/>
    <property type="match status" value="1"/>
</dbReference>
<dbReference type="InterPro" id="IPR036034">
    <property type="entry name" value="PDZ_sf"/>
</dbReference>
<keyword evidence="9" id="KW-0732">Signal</keyword>
<dbReference type="SUPFAM" id="SSF69304">
    <property type="entry name" value="Tricorn protease N-terminal domain"/>
    <property type="match status" value="2"/>
</dbReference>
<evidence type="ECO:0000256" key="1">
    <source>
        <dbReference type="ARBA" id="ARBA00004496"/>
    </source>
</evidence>
<evidence type="ECO:0000256" key="8">
    <source>
        <dbReference type="SAM" id="MobiDB-lite"/>
    </source>
</evidence>
<dbReference type="Proteomes" id="UP001234343">
    <property type="component" value="Unassembled WGS sequence"/>
</dbReference>
<dbReference type="RefSeq" id="WP_289366861.1">
    <property type="nucleotide sequence ID" value="NZ_JAUCBP010000013.1"/>
</dbReference>
<dbReference type="SUPFAM" id="SSF52096">
    <property type="entry name" value="ClpP/crotonase"/>
    <property type="match status" value="1"/>
</dbReference>
<feature type="domain" description="PDZ" evidence="10">
    <location>
        <begin position="766"/>
        <end position="845"/>
    </location>
</feature>
<feature type="compositionally biased region" description="Low complexity" evidence="8">
    <location>
        <begin position="548"/>
        <end position="562"/>
    </location>
</feature>
<dbReference type="Gene3D" id="3.90.226.10">
    <property type="entry name" value="2-enoyl-CoA Hydratase, Chain A, domain 1"/>
    <property type="match status" value="1"/>
</dbReference>
<dbReference type="InterPro" id="IPR001478">
    <property type="entry name" value="PDZ"/>
</dbReference>
<feature type="chain" id="PRO_5045841403" description="Tricorn protease homolog" evidence="9">
    <location>
        <begin position="20"/>
        <end position="1087"/>
    </location>
</feature>
<dbReference type="PANTHER" id="PTHR43253:SF1">
    <property type="entry name" value="TRICORN PROTEASE HOMOLOG 2-RELATED"/>
    <property type="match status" value="1"/>
</dbReference>
<dbReference type="SUPFAM" id="SSF50156">
    <property type="entry name" value="PDZ domain-like"/>
    <property type="match status" value="1"/>
</dbReference>
<dbReference type="InterPro" id="IPR005151">
    <property type="entry name" value="Tail-specific_protease"/>
</dbReference>
<evidence type="ECO:0000259" key="10">
    <source>
        <dbReference type="SMART" id="SM00228"/>
    </source>
</evidence>
<dbReference type="Pfam" id="PF26550">
    <property type="entry name" value="Tricorn_2nd"/>
    <property type="match status" value="1"/>
</dbReference>
<evidence type="ECO:0000256" key="3">
    <source>
        <dbReference type="ARBA" id="ARBA00022490"/>
    </source>
</evidence>
<feature type="signal peptide" evidence="9">
    <location>
        <begin position="1"/>
        <end position="19"/>
    </location>
</feature>
<dbReference type="Pfam" id="PF14684">
    <property type="entry name" value="Tricorn_C1"/>
    <property type="match status" value="1"/>
</dbReference>
<evidence type="ECO:0000256" key="2">
    <source>
        <dbReference type="ARBA" id="ARBA00008524"/>
    </source>
</evidence>
<reference evidence="12 13" key="1">
    <citation type="submission" date="2023-06" db="EMBL/GenBank/DDBJ databases">
        <title>Alteromonas sp. ASW11-36 isolated from intertidal sand.</title>
        <authorList>
            <person name="Li Y."/>
        </authorList>
    </citation>
    <scope>NUCLEOTIDE SEQUENCE [LARGE SCALE GENOMIC DNA]</scope>
    <source>
        <strain evidence="12 13">ASW11-36</strain>
    </source>
</reference>
<dbReference type="Pfam" id="PF03572">
    <property type="entry name" value="Peptidase_S41"/>
    <property type="match status" value="1"/>
</dbReference>
<dbReference type="SMART" id="SM00228">
    <property type="entry name" value="PDZ"/>
    <property type="match status" value="1"/>
</dbReference>
<organism evidence="12 13">
    <name type="scientific">Alteromonas arenosi</name>
    <dbReference type="NCBI Taxonomy" id="3055817"/>
    <lineage>
        <taxon>Bacteria</taxon>
        <taxon>Pseudomonadati</taxon>
        <taxon>Pseudomonadota</taxon>
        <taxon>Gammaproteobacteria</taxon>
        <taxon>Alteromonadales</taxon>
        <taxon>Alteromonadaceae</taxon>
        <taxon>Alteromonas/Salinimonas group</taxon>
        <taxon>Alteromonas</taxon>
    </lineage>
</organism>
<dbReference type="Pfam" id="PF14685">
    <property type="entry name" value="PDZ_Tricorn"/>
    <property type="match status" value="1"/>
</dbReference>
<sequence>MTTRLCVFLTFLLAGTAIAAPGYYRQPSLHGNTVIFTAEGDIWRVSLDNPTAMRLTTHPAEEHSAVISPDGSMIAFAANYSGTTEVYVMPMSGGVATRVSFENSSVKLHQWHAEGIVYATNSRVGPTGSWVLKVVDPTTLNSRTLPLSDAVEGRINNAGNALYFTQFGLQISTDNAHQYNGGATGEIWRFRLNQNREAEPLTATHAGSVREPMIADNMLFFVSNQSGMDNIWSMSTDGSDQQQITQFSEWAVRDAMLNKGRIIFQHGADLKILDLATNRVSTVEVSLVSDFPQLRERWVNQPLKYLNSARYTSAVEKVTITARGRVAVASTDSQRLVEIATDPTSRTRQAILSHDGKWVYALNDASGEMEIWQYAADGSPNATQLTNDAVGFRWNIYPSPDGQYIAHDDKQGNLWLLNLATGENRNVLDNNTGIAEIASLTWSADSQMLAITHNRRTSERPSILLYSVAEQRKAVLTSEKYESFSPAFSPDGQWLYFLSNREFNATPSSPWGDRNMGTLFDRRTLIYALALNANAQFPFQPPTELTGATDDNSASEESAADDNATAVTIDWSGLNERLWQVPVPAGNYTKLAVNDSFLYVIDQVLEPNQKPALKSIAIKPKTKLETFTDNVADYQLGSEGKSLFVRKAGGNNDNQFIVSAGAKFPADSKDAKLQTKQWKLAILPQQEWQQIFRDTWLMQRDSLFDANMRGLDWQQVYSKYSPLLARLTDRHELNDIFEQMMGELNALHSQVRGGDTPDDPNKPKAASLGGTFADADEGVEVTHIYRHDPELPAQASPLNKPGVDVVIGDVITHVNGMPISNTAGLVKSLRNQAGQQVLLTIARDSQSHQTVVKPVSANTDFMLRYNDWVQHNGAKVADANDDIGYLHLYAMGGRDVASFAREFYAQYQKAGLIIDVRRNRGGNVDAWILEKLLKRAWMFWQTPNGEQSTNMQQTFRGHLVVLADEFTYSDGETFTAGIKALDLGTVIGKQTAGAGVWLSGRNRVVDNGISRVAEYPVFAMDGRWIVEGSGVAPDIEVSNPPHATFNGEDAQLQAAIDLLQQKMQQEPIPAMDAEPLPSSPKPADVVH</sequence>
<comment type="caution">
    <text evidence="12">The sequence shown here is derived from an EMBL/GenBank/DDBJ whole genome shotgun (WGS) entry which is preliminary data.</text>
</comment>
<dbReference type="InterPro" id="IPR029414">
    <property type="entry name" value="Tricorn_PDZ"/>
</dbReference>
<dbReference type="CDD" id="cd07562">
    <property type="entry name" value="Peptidase_S41_TRI"/>
    <property type="match status" value="1"/>
</dbReference>
<evidence type="ECO:0000313" key="12">
    <source>
        <dbReference type="EMBL" id="MDM7862108.1"/>
    </source>
</evidence>
<dbReference type="PANTHER" id="PTHR43253">
    <property type="entry name" value="TRICORN PROTEASE HOMOLOG 2-RELATED"/>
    <property type="match status" value="1"/>
</dbReference>
<evidence type="ECO:0000256" key="6">
    <source>
        <dbReference type="ARBA" id="ARBA00022825"/>
    </source>
</evidence>
<proteinExistence type="inferred from homology"/>
<keyword evidence="5 7" id="KW-0378">Hydrolase</keyword>
<evidence type="ECO:0000256" key="9">
    <source>
        <dbReference type="SAM" id="SignalP"/>
    </source>
</evidence>
<accession>A0ABT7T0Y6</accession>
<evidence type="ECO:0000256" key="5">
    <source>
        <dbReference type="ARBA" id="ARBA00022801"/>
    </source>
</evidence>
<evidence type="ECO:0000256" key="7">
    <source>
        <dbReference type="PIRNR" id="PIRNR036421"/>
    </source>
</evidence>
<keyword evidence="13" id="KW-1185">Reference proteome</keyword>
<dbReference type="Gene3D" id="3.30.750.44">
    <property type="match status" value="1"/>
</dbReference>
<name>A0ABT7T0Y6_9ALTE</name>
<feature type="domain" description="Tail specific protease" evidence="11">
    <location>
        <begin position="834"/>
        <end position="1038"/>
    </location>
</feature>
<dbReference type="SMART" id="SM00245">
    <property type="entry name" value="TSPc"/>
    <property type="match status" value="1"/>
</dbReference>
<dbReference type="InterPro" id="IPR015943">
    <property type="entry name" value="WD40/YVTN_repeat-like_dom_sf"/>
</dbReference>
<comment type="function">
    <text evidence="7">Degrades oligopeptides.</text>
</comment>
<feature type="region of interest" description="Disordered" evidence="8">
    <location>
        <begin position="540"/>
        <end position="562"/>
    </location>
</feature>
<evidence type="ECO:0000259" key="11">
    <source>
        <dbReference type="SMART" id="SM00245"/>
    </source>
</evidence>
<comment type="subcellular location">
    <subcellularLocation>
        <location evidence="1 7">Cytoplasm</location>
    </subcellularLocation>
</comment>
<dbReference type="EC" id="3.4.21.-" evidence="7"/>
<dbReference type="Gene3D" id="2.130.10.10">
    <property type="entry name" value="YVTN repeat-like/Quinoprotein amine dehydrogenase"/>
    <property type="match status" value="1"/>
</dbReference>
<dbReference type="Gene3D" id="2.120.10.60">
    <property type="entry name" value="Tricorn protease N-terminal domain"/>
    <property type="match status" value="1"/>
</dbReference>
<feature type="region of interest" description="Disordered" evidence="8">
    <location>
        <begin position="1067"/>
        <end position="1087"/>
    </location>
</feature>
<evidence type="ECO:0000256" key="4">
    <source>
        <dbReference type="ARBA" id="ARBA00022670"/>
    </source>
</evidence>
<keyword evidence="6 7" id="KW-0720">Serine protease</keyword>